<dbReference type="HOGENOM" id="CLU_1343388_0_0_1"/>
<keyword evidence="2" id="KW-1185">Reference proteome</keyword>
<gene>
    <name evidence="1" type="ORF">GYMLUDRAFT_243098</name>
</gene>
<dbReference type="AlphaFoldDB" id="A0A0D0C1C4"/>
<reference evidence="1 2" key="1">
    <citation type="submission" date="2014-04" db="EMBL/GenBank/DDBJ databases">
        <title>Evolutionary Origins and Diversification of the Mycorrhizal Mutualists.</title>
        <authorList>
            <consortium name="DOE Joint Genome Institute"/>
            <consortium name="Mycorrhizal Genomics Consortium"/>
            <person name="Kohler A."/>
            <person name="Kuo A."/>
            <person name="Nagy L.G."/>
            <person name="Floudas D."/>
            <person name="Copeland A."/>
            <person name="Barry K.W."/>
            <person name="Cichocki N."/>
            <person name="Veneault-Fourrey C."/>
            <person name="LaButti K."/>
            <person name="Lindquist E.A."/>
            <person name="Lipzen A."/>
            <person name="Lundell T."/>
            <person name="Morin E."/>
            <person name="Murat C."/>
            <person name="Riley R."/>
            <person name="Ohm R."/>
            <person name="Sun H."/>
            <person name="Tunlid A."/>
            <person name="Henrissat B."/>
            <person name="Grigoriev I.V."/>
            <person name="Hibbett D.S."/>
            <person name="Martin F."/>
        </authorList>
    </citation>
    <scope>NUCLEOTIDE SEQUENCE [LARGE SCALE GENOMIC DNA]</scope>
    <source>
        <strain evidence="1 2">FD-317 M1</strain>
    </source>
</reference>
<sequence>MDMGMHDLDRVEPLWDPTGSWFGLFGNHSLLSSSLDVDGNDRAPKSLRSAPLSLDLDLDELVPLHPLFATSSRPRRKGIPPLHSILRMTQTPRRTPRMSQQCSFQPTGWDSSQIDHFRVYILYQLNSGSQFRFGTGIRMDPNVCSVWCANRPLDSKRRENRAPAIRERKSAVLQTRVYKVFRLGGELCLGNLGIQGSVMRIAYG</sequence>
<accession>A0A0D0C1C4</accession>
<evidence type="ECO:0000313" key="2">
    <source>
        <dbReference type="Proteomes" id="UP000053593"/>
    </source>
</evidence>
<proteinExistence type="predicted"/>
<organism evidence="1 2">
    <name type="scientific">Collybiopsis luxurians FD-317 M1</name>
    <dbReference type="NCBI Taxonomy" id="944289"/>
    <lineage>
        <taxon>Eukaryota</taxon>
        <taxon>Fungi</taxon>
        <taxon>Dikarya</taxon>
        <taxon>Basidiomycota</taxon>
        <taxon>Agaricomycotina</taxon>
        <taxon>Agaricomycetes</taxon>
        <taxon>Agaricomycetidae</taxon>
        <taxon>Agaricales</taxon>
        <taxon>Marasmiineae</taxon>
        <taxon>Omphalotaceae</taxon>
        <taxon>Collybiopsis</taxon>
        <taxon>Collybiopsis luxurians</taxon>
    </lineage>
</organism>
<evidence type="ECO:0000313" key="1">
    <source>
        <dbReference type="EMBL" id="KIK61936.1"/>
    </source>
</evidence>
<dbReference type="Proteomes" id="UP000053593">
    <property type="component" value="Unassembled WGS sequence"/>
</dbReference>
<protein>
    <submittedName>
        <fullName evidence="1">Uncharacterized protein</fullName>
    </submittedName>
</protein>
<dbReference type="EMBL" id="KN834769">
    <property type="protein sequence ID" value="KIK61936.1"/>
    <property type="molecule type" value="Genomic_DNA"/>
</dbReference>
<name>A0A0D0C1C4_9AGAR</name>